<dbReference type="GO" id="GO:0004418">
    <property type="term" value="F:hydroxymethylbilane synthase activity"/>
    <property type="evidence" value="ECO:0007669"/>
    <property type="project" value="UniProtKB-EC"/>
</dbReference>
<dbReference type="Pfam" id="PF03900">
    <property type="entry name" value="Porphobil_deamC"/>
    <property type="match status" value="1"/>
</dbReference>
<dbReference type="FunFam" id="3.40.190.10:FF:000004">
    <property type="entry name" value="Porphobilinogen deaminase"/>
    <property type="match status" value="1"/>
</dbReference>
<dbReference type="InterPro" id="IPR036803">
    <property type="entry name" value="Porphobilinogen_deaminase_C_sf"/>
</dbReference>
<name>A0A382C9F4_9ZZZZ</name>
<evidence type="ECO:0000256" key="1">
    <source>
        <dbReference type="ARBA" id="ARBA00001916"/>
    </source>
</evidence>
<evidence type="ECO:0000256" key="6">
    <source>
        <dbReference type="ARBA" id="ARBA00022679"/>
    </source>
</evidence>
<dbReference type="EC" id="2.5.1.61" evidence="5"/>
<dbReference type="Gene3D" id="3.30.160.40">
    <property type="entry name" value="Porphobilinogen deaminase, C-terminal domain"/>
    <property type="match status" value="1"/>
</dbReference>
<comment type="function">
    <text evidence="2">Tetrapolymerization of the monopyrrole PBG into the hydroxymethylbilane pre-uroporphyrinogen in several discrete steps.</text>
</comment>
<evidence type="ECO:0000256" key="8">
    <source>
        <dbReference type="ARBA" id="ARBA00033064"/>
    </source>
</evidence>
<dbReference type="PRINTS" id="PR00151">
    <property type="entry name" value="PORPHBDMNASE"/>
</dbReference>
<feature type="domain" description="Porphobilinogen deaminase N-terminal" evidence="9">
    <location>
        <begin position="8"/>
        <end position="219"/>
    </location>
</feature>
<keyword evidence="7" id="KW-0627">Porphyrin biosynthesis</keyword>
<comment type="cofactor">
    <cofactor evidence="1">
        <name>dipyrromethane</name>
        <dbReference type="ChEBI" id="CHEBI:60342"/>
    </cofactor>
</comment>
<dbReference type="InterPro" id="IPR022417">
    <property type="entry name" value="Porphobilin_deaminase_N"/>
</dbReference>
<evidence type="ECO:0000256" key="3">
    <source>
        <dbReference type="ARBA" id="ARBA00004735"/>
    </source>
</evidence>
<dbReference type="SUPFAM" id="SSF54782">
    <property type="entry name" value="Porphobilinogen deaminase (hydroxymethylbilane synthase), C-terminal domain"/>
    <property type="match status" value="1"/>
</dbReference>
<dbReference type="Pfam" id="PF01379">
    <property type="entry name" value="Porphobil_deam"/>
    <property type="match status" value="1"/>
</dbReference>
<evidence type="ECO:0000256" key="2">
    <source>
        <dbReference type="ARBA" id="ARBA00002869"/>
    </source>
</evidence>
<dbReference type="SUPFAM" id="SSF53850">
    <property type="entry name" value="Periplasmic binding protein-like II"/>
    <property type="match status" value="1"/>
</dbReference>
<evidence type="ECO:0000256" key="5">
    <source>
        <dbReference type="ARBA" id="ARBA00012655"/>
    </source>
</evidence>
<reference evidence="11" key="1">
    <citation type="submission" date="2018-05" db="EMBL/GenBank/DDBJ databases">
        <authorList>
            <person name="Lanie J.A."/>
            <person name="Ng W.-L."/>
            <person name="Kazmierczak K.M."/>
            <person name="Andrzejewski T.M."/>
            <person name="Davidsen T.M."/>
            <person name="Wayne K.J."/>
            <person name="Tettelin H."/>
            <person name="Glass J.I."/>
            <person name="Rusch D."/>
            <person name="Podicherti R."/>
            <person name="Tsui H.-C.T."/>
            <person name="Winkler M.E."/>
        </authorList>
    </citation>
    <scope>NUCLEOTIDE SEQUENCE</scope>
</reference>
<feature type="domain" description="Porphobilinogen deaminase C-terminal" evidence="10">
    <location>
        <begin position="234"/>
        <end position="302"/>
    </location>
</feature>
<gene>
    <name evidence="11" type="ORF">METZ01_LOCUS175602</name>
</gene>
<dbReference type="GO" id="GO:0006783">
    <property type="term" value="P:heme biosynthetic process"/>
    <property type="evidence" value="ECO:0007669"/>
    <property type="project" value="TreeGrafter"/>
</dbReference>
<organism evidence="11">
    <name type="scientific">marine metagenome</name>
    <dbReference type="NCBI Taxonomy" id="408172"/>
    <lineage>
        <taxon>unclassified sequences</taxon>
        <taxon>metagenomes</taxon>
        <taxon>ecological metagenomes</taxon>
    </lineage>
</organism>
<protein>
    <recommendedName>
        <fullName evidence="5">hydroxymethylbilane synthase</fullName>
        <ecNumber evidence="5">2.5.1.61</ecNumber>
    </recommendedName>
    <alternativeName>
        <fullName evidence="8">Hydroxymethylbilane synthase</fullName>
    </alternativeName>
</protein>
<sequence length="313" mass="33568">MTSLELPLRIGTRGSLLARAQAQLVSDQLRTRHERLKGDDAIEFVLIQTTGDRVQDRPLAEIGGKGLFTKEIDVALLDRRIDIAVHSMKDVPTILPDSLTISCFLTREDPRDALISGNGQGLTNLPSGSLIGTSSLRRRAQILAIRPDLMVGPLRGNVDTRLEKVGAGSVDATLLAVAGLRRLGKENVITEIISTDQMLPAISQGVIGIQSRHSDDAIRNLLIPLNHEPTETVVCAERAFLTQLEGSCETPIAGLGTLNVNGTMNLEGLIAAPDGTKIVTDRIEGVISDAQRLGKELGLNLLKKTGSGYLVGR</sequence>
<evidence type="ECO:0000313" key="11">
    <source>
        <dbReference type="EMBL" id="SVB22748.1"/>
    </source>
</evidence>
<evidence type="ECO:0000259" key="9">
    <source>
        <dbReference type="Pfam" id="PF01379"/>
    </source>
</evidence>
<dbReference type="PANTHER" id="PTHR11557:SF0">
    <property type="entry name" value="PORPHOBILINOGEN DEAMINASE"/>
    <property type="match status" value="1"/>
</dbReference>
<dbReference type="PIRSF" id="PIRSF001438">
    <property type="entry name" value="4pyrrol_synth_OHMeBilane_synth"/>
    <property type="match status" value="1"/>
</dbReference>
<dbReference type="PROSITE" id="PS00533">
    <property type="entry name" value="PORPHOBILINOGEN_DEAM"/>
    <property type="match status" value="1"/>
</dbReference>
<dbReference type="GO" id="GO:0005737">
    <property type="term" value="C:cytoplasm"/>
    <property type="evidence" value="ECO:0007669"/>
    <property type="project" value="TreeGrafter"/>
</dbReference>
<dbReference type="FunFam" id="3.40.190.10:FF:000005">
    <property type="entry name" value="Porphobilinogen deaminase"/>
    <property type="match status" value="1"/>
</dbReference>
<dbReference type="HAMAP" id="MF_00260">
    <property type="entry name" value="Porphobil_deam"/>
    <property type="match status" value="1"/>
</dbReference>
<dbReference type="PANTHER" id="PTHR11557">
    <property type="entry name" value="PORPHOBILINOGEN DEAMINASE"/>
    <property type="match status" value="1"/>
</dbReference>
<evidence type="ECO:0000256" key="7">
    <source>
        <dbReference type="ARBA" id="ARBA00023244"/>
    </source>
</evidence>
<comment type="similarity">
    <text evidence="4">Belongs to the HMBS family.</text>
</comment>
<keyword evidence="6" id="KW-0808">Transferase</keyword>
<dbReference type="InterPro" id="IPR022418">
    <property type="entry name" value="Porphobilinogen_deaminase_C"/>
</dbReference>
<dbReference type="EMBL" id="UINC01033443">
    <property type="protein sequence ID" value="SVB22748.1"/>
    <property type="molecule type" value="Genomic_DNA"/>
</dbReference>
<dbReference type="InterPro" id="IPR000860">
    <property type="entry name" value="HemC"/>
</dbReference>
<evidence type="ECO:0000259" key="10">
    <source>
        <dbReference type="Pfam" id="PF03900"/>
    </source>
</evidence>
<comment type="pathway">
    <text evidence="3">Porphyrin-containing compound metabolism; protoporphyrin-IX biosynthesis; coproporphyrinogen-III from 5-aminolevulinate: step 2/4.</text>
</comment>
<proteinExistence type="inferred from homology"/>
<dbReference type="NCBIfam" id="TIGR00212">
    <property type="entry name" value="hemC"/>
    <property type="match status" value="1"/>
</dbReference>
<dbReference type="InterPro" id="IPR022419">
    <property type="entry name" value="Porphobilin_deaminase_cofac_BS"/>
</dbReference>
<dbReference type="AlphaFoldDB" id="A0A382C9F4"/>
<accession>A0A382C9F4</accession>
<dbReference type="Gene3D" id="3.40.190.10">
    <property type="entry name" value="Periplasmic binding protein-like II"/>
    <property type="match status" value="2"/>
</dbReference>
<evidence type="ECO:0000256" key="4">
    <source>
        <dbReference type="ARBA" id="ARBA00005638"/>
    </source>
</evidence>